<dbReference type="EMBL" id="MU865000">
    <property type="protein sequence ID" value="KAK4460961.1"/>
    <property type="molecule type" value="Genomic_DNA"/>
</dbReference>
<keyword evidence="2" id="KW-0378">Hydrolase</keyword>
<reference evidence="2" key="1">
    <citation type="journal article" date="2023" name="Mol. Phylogenet. Evol.">
        <title>Genome-scale phylogeny and comparative genomics of the fungal order Sordariales.</title>
        <authorList>
            <person name="Hensen N."/>
            <person name="Bonometti L."/>
            <person name="Westerberg I."/>
            <person name="Brannstrom I.O."/>
            <person name="Guillou S."/>
            <person name="Cros-Aarteil S."/>
            <person name="Calhoun S."/>
            <person name="Haridas S."/>
            <person name="Kuo A."/>
            <person name="Mondo S."/>
            <person name="Pangilinan J."/>
            <person name="Riley R."/>
            <person name="LaButti K."/>
            <person name="Andreopoulos B."/>
            <person name="Lipzen A."/>
            <person name="Chen C."/>
            <person name="Yan M."/>
            <person name="Daum C."/>
            <person name="Ng V."/>
            <person name="Clum A."/>
            <person name="Steindorff A."/>
            <person name="Ohm R.A."/>
            <person name="Martin F."/>
            <person name="Silar P."/>
            <person name="Natvig D.O."/>
            <person name="Lalanne C."/>
            <person name="Gautier V."/>
            <person name="Ament-Velasquez S.L."/>
            <person name="Kruys A."/>
            <person name="Hutchinson M.I."/>
            <person name="Powell A.J."/>
            <person name="Barry K."/>
            <person name="Miller A.N."/>
            <person name="Grigoriev I.V."/>
            <person name="Debuchy R."/>
            <person name="Gladieux P."/>
            <person name="Hiltunen Thoren M."/>
            <person name="Johannesson H."/>
        </authorList>
    </citation>
    <scope>NUCLEOTIDE SEQUENCE</scope>
    <source>
        <strain evidence="2">PSN324</strain>
    </source>
</reference>
<dbReference type="Proteomes" id="UP001321749">
    <property type="component" value="Unassembled WGS sequence"/>
</dbReference>
<dbReference type="GO" id="GO:0016787">
    <property type="term" value="F:hydrolase activity"/>
    <property type="evidence" value="ECO:0007669"/>
    <property type="project" value="UniProtKB-KW"/>
</dbReference>
<name>A0AAV9HJG6_9PEZI</name>
<sequence length="713" mass="79391">MLPKSKWSRGGSKPLMKFPNLEEFITRHRDATIAEFEGEAQRIQEFNDKELRFKAAVITAPSASQPYQSHVLRVDLSAERCSVVQKMEIDTVALNSSWARYTELVVHVPPADAEKLGGYLNPNLGRSSTNPDSLRSDKGASWIYIQLRLQASRVNIDAELRPVRWLVDGVAGQEGNDVLSYLMKFEEPKRTVDLRKSYPQLADLNLIMHTSIRVAMREIIQGFDQDQSKAYKSLNSIPEGVCFIPGGPGAGKTRWALSTALVAQAGVKPCKVLYLVDINSAVDDAADRMQALYNKTGLKNKAIRMLSWPGVDKTLFEENNQKGGIPRATMAADFTEGFLRAESCPRVGMRAPTLHQAACEVFNSPGYQFTYAVQYNRILGELWKIKTSSGHKKNLKADLESLRKTLVPLYFHTICNADFIATTPVVARWVRMIFHPDIVIFNECGHARELTTIMSLAFFRPKAYFFVGDHRQTEPYAEDTGHKYAPQLKMSTLERADANGAAPNQLLVNHRATGCGPYLGNTKSTKCLDGLGWCLGSSSIIGATRASKRRKRPSWSPVHHEVVMGHVKELLRDQKFTQVDGETPGTVMILTPYRAATAKYLEHVTKLNKRMKDRVMVRTIDAAQGQEADVVFFDLVKDHGTTHTDNPKRLCVSLTRARQAELIMLSAGMASSGVNNHTRKIWKLCESGEAGAILHIRPPKANNCMSAAADSTE</sequence>
<dbReference type="InterPro" id="IPR045055">
    <property type="entry name" value="DNA2/NAM7-like"/>
</dbReference>
<evidence type="ECO:0000259" key="1">
    <source>
        <dbReference type="Pfam" id="PF13087"/>
    </source>
</evidence>
<dbReference type="PANTHER" id="PTHR10887">
    <property type="entry name" value="DNA2/NAM7 HELICASE FAMILY"/>
    <property type="match status" value="1"/>
</dbReference>
<reference evidence="2" key="2">
    <citation type="submission" date="2023-06" db="EMBL/GenBank/DDBJ databases">
        <authorList>
            <consortium name="Lawrence Berkeley National Laboratory"/>
            <person name="Mondo S.J."/>
            <person name="Hensen N."/>
            <person name="Bonometti L."/>
            <person name="Westerberg I."/>
            <person name="Brannstrom I.O."/>
            <person name="Guillou S."/>
            <person name="Cros-Aarteil S."/>
            <person name="Calhoun S."/>
            <person name="Haridas S."/>
            <person name="Kuo A."/>
            <person name="Pangilinan J."/>
            <person name="Riley R."/>
            <person name="Labutti K."/>
            <person name="Andreopoulos B."/>
            <person name="Lipzen A."/>
            <person name="Chen C."/>
            <person name="Yanf M."/>
            <person name="Daum C."/>
            <person name="Ng V."/>
            <person name="Clum A."/>
            <person name="Steindorff A."/>
            <person name="Ohm R."/>
            <person name="Martin F."/>
            <person name="Silar P."/>
            <person name="Natvig D."/>
            <person name="Lalanne C."/>
            <person name="Gautier V."/>
            <person name="Ament-Velasquez S.L."/>
            <person name="Kruys A."/>
            <person name="Hutchinson M.I."/>
            <person name="Powell A.J."/>
            <person name="Barry K."/>
            <person name="Miller A.N."/>
            <person name="Grigoriev I.V."/>
            <person name="Debuchy R."/>
            <person name="Gladieux P."/>
            <person name="Thoren M.H."/>
            <person name="Johannesson H."/>
        </authorList>
    </citation>
    <scope>NUCLEOTIDE SEQUENCE</scope>
    <source>
        <strain evidence="2">PSN324</strain>
    </source>
</reference>
<organism evidence="2 3">
    <name type="scientific">Cladorrhinum samala</name>
    <dbReference type="NCBI Taxonomy" id="585594"/>
    <lineage>
        <taxon>Eukaryota</taxon>
        <taxon>Fungi</taxon>
        <taxon>Dikarya</taxon>
        <taxon>Ascomycota</taxon>
        <taxon>Pezizomycotina</taxon>
        <taxon>Sordariomycetes</taxon>
        <taxon>Sordariomycetidae</taxon>
        <taxon>Sordariales</taxon>
        <taxon>Podosporaceae</taxon>
        <taxon>Cladorrhinum</taxon>
    </lineage>
</organism>
<dbReference type="AlphaFoldDB" id="A0AAV9HJG6"/>
<dbReference type="InterPro" id="IPR041679">
    <property type="entry name" value="DNA2/NAM7-like_C"/>
</dbReference>
<protein>
    <submittedName>
        <fullName evidence="2">P-loop containing nucleoside triphosphate hydrolase protein</fullName>
    </submittedName>
</protein>
<dbReference type="Gene3D" id="3.40.50.300">
    <property type="entry name" value="P-loop containing nucleotide triphosphate hydrolases"/>
    <property type="match status" value="2"/>
</dbReference>
<gene>
    <name evidence="2" type="ORF">QBC42DRAFT_252920</name>
</gene>
<dbReference type="SUPFAM" id="SSF52540">
    <property type="entry name" value="P-loop containing nucleoside triphosphate hydrolases"/>
    <property type="match status" value="1"/>
</dbReference>
<dbReference type="Pfam" id="PF13087">
    <property type="entry name" value="AAA_12"/>
    <property type="match status" value="1"/>
</dbReference>
<dbReference type="InterPro" id="IPR027417">
    <property type="entry name" value="P-loop_NTPase"/>
</dbReference>
<keyword evidence="3" id="KW-1185">Reference proteome</keyword>
<evidence type="ECO:0000313" key="2">
    <source>
        <dbReference type="EMBL" id="KAK4460961.1"/>
    </source>
</evidence>
<feature type="domain" description="DNA2/NAM7 helicase-like C-terminal" evidence="1">
    <location>
        <begin position="555"/>
        <end position="663"/>
    </location>
</feature>
<proteinExistence type="predicted"/>
<accession>A0AAV9HJG6</accession>
<comment type="caution">
    <text evidence="2">The sequence shown here is derived from an EMBL/GenBank/DDBJ whole genome shotgun (WGS) entry which is preliminary data.</text>
</comment>
<evidence type="ECO:0000313" key="3">
    <source>
        <dbReference type="Proteomes" id="UP001321749"/>
    </source>
</evidence>
<dbReference type="PANTHER" id="PTHR10887:SF495">
    <property type="entry name" value="HELICASE SENATAXIN ISOFORM X1-RELATED"/>
    <property type="match status" value="1"/>
</dbReference>